<dbReference type="Gene3D" id="3.10.20.80">
    <property type="entry name" value="Translation initiation factor 3 (IF-3), N-terminal domain"/>
    <property type="match status" value="1"/>
</dbReference>
<feature type="domain" description="Translation initiation factor 3 C-terminal" evidence="6">
    <location>
        <begin position="79"/>
        <end position="163"/>
    </location>
</feature>
<dbReference type="InterPro" id="IPR036788">
    <property type="entry name" value="T_IF-3_C_sf"/>
</dbReference>
<evidence type="ECO:0000313" key="8">
    <source>
        <dbReference type="EMBL" id="HIU99979.1"/>
    </source>
</evidence>
<comment type="subcellular location">
    <subcellularLocation>
        <location evidence="4">Cytoplasm</location>
    </subcellularLocation>
</comment>
<dbReference type="PANTHER" id="PTHR10938:SF0">
    <property type="entry name" value="TRANSLATION INITIATION FACTOR IF-3, MITOCHONDRIAL"/>
    <property type="match status" value="1"/>
</dbReference>
<evidence type="ECO:0000259" key="7">
    <source>
        <dbReference type="Pfam" id="PF05198"/>
    </source>
</evidence>
<organism evidence="8 9">
    <name type="scientific">Candidatus Stercoripulliclostridium merdipullorum</name>
    <dbReference type="NCBI Taxonomy" id="2840952"/>
    <lineage>
        <taxon>Bacteria</taxon>
        <taxon>Bacillati</taxon>
        <taxon>Bacillota</taxon>
        <taxon>Clostridia</taxon>
        <taxon>Eubacteriales</taxon>
        <taxon>Candidatus Stercoripulliclostridium</taxon>
    </lineage>
</organism>
<comment type="function">
    <text evidence="4">IF-3 binds to the 30S ribosomal subunit and shifts the equilibrium between 70S ribosomes and their 50S and 30S subunits in favor of the free subunits, thus enhancing the availability of 30S subunits on which protein synthesis initiation begins.</text>
</comment>
<dbReference type="AlphaFoldDB" id="A0A9D1SX59"/>
<proteinExistence type="inferred from homology"/>
<dbReference type="GO" id="GO:0003743">
    <property type="term" value="F:translation initiation factor activity"/>
    <property type="evidence" value="ECO:0007669"/>
    <property type="project" value="UniProtKB-UniRule"/>
</dbReference>
<evidence type="ECO:0000256" key="2">
    <source>
        <dbReference type="ARBA" id="ARBA00022540"/>
    </source>
</evidence>
<keyword evidence="4" id="KW-0963">Cytoplasm</keyword>
<dbReference type="SUPFAM" id="SSF55200">
    <property type="entry name" value="Translation initiation factor IF3, C-terminal domain"/>
    <property type="match status" value="1"/>
</dbReference>
<dbReference type="Pfam" id="PF00707">
    <property type="entry name" value="IF3_C"/>
    <property type="match status" value="1"/>
</dbReference>
<dbReference type="PANTHER" id="PTHR10938">
    <property type="entry name" value="TRANSLATION INITIATION FACTOR IF-3"/>
    <property type="match status" value="1"/>
</dbReference>
<protein>
    <recommendedName>
        <fullName evidence="4 5">Translation initiation factor IF-3</fullName>
    </recommendedName>
</protein>
<dbReference type="HAMAP" id="MF_00080">
    <property type="entry name" value="IF_3"/>
    <property type="match status" value="1"/>
</dbReference>
<dbReference type="NCBIfam" id="TIGR00168">
    <property type="entry name" value="infC"/>
    <property type="match status" value="1"/>
</dbReference>
<evidence type="ECO:0000259" key="6">
    <source>
        <dbReference type="Pfam" id="PF00707"/>
    </source>
</evidence>
<comment type="caution">
    <text evidence="8">The sequence shown here is derived from an EMBL/GenBank/DDBJ whole genome shotgun (WGS) entry which is preliminary data.</text>
</comment>
<dbReference type="Gene3D" id="3.30.110.10">
    <property type="entry name" value="Translation initiation factor 3 (IF-3), C-terminal domain"/>
    <property type="match status" value="1"/>
</dbReference>
<evidence type="ECO:0000313" key="9">
    <source>
        <dbReference type="Proteomes" id="UP000886891"/>
    </source>
</evidence>
<dbReference type="SUPFAM" id="SSF54364">
    <property type="entry name" value="Translation initiation factor IF3, N-terminal domain"/>
    <property type="match status" value="1"/>
</dbReference>
<keyword evidence="3 4" id="KW-0648">Protein biosynthesis</keyword>
<gene>
    <name evidence="4" type="primary">infC</name>
    <name evidence="8" type="ORF">IAB14_02555</name>
</gene>
<accession>A0A9D1SX59</accession>
<reference evidence="8" key="1">
    <citation type="submission" date="2020-10" db="EMBL/GenBank/DDBJ databases">
        <authorList>
            <person name="Gilroy R."/>
        </authorList>
    </citation>
    <scope>NUCLEOTIDE SEQUENCE</scope>
    <source>
        <strain evidence="8">23406</strain>
    </source>
</reference>
<dbReference type="InterPro" id="IPR001288">
    <property type="entry name" value="Translation_initiation_fac_3"/>
</dbReference>
<dbReference type="GO" id="GO:0032790">
    <property type="term" value="P:ribosome disassembly"/>
    <property type="evidence" value="ECO:0007669"/>
    <property type="project" value="TreeGrafter"/>
</dbReference>
<feature type="domain" description="Translation initiation factor 3 N-terminal" evidence="7">
    <location>
        <begin position="3"/>
        <end position="71"/>
    </location>
</feature>
<comment type="similarity">
    <text evidence="1 4">Belongs to the IF-3 family.</text>
</comment>
<keyword evidence="2 4" id="KW-0396">Initiation factor</keyword>
<dbReference type="FunFam" id="3.10.20.80:FF:000001">
    <property type="entry name" value="Translation initiation factor IF-3"/>
    <property type="match status" value="1"/>
</dbReference>
<dbReference type="GO" id="GO:0043022">
    <property type="term" value="F:ribosome binding"/>
    <property type="evidence" value="ECO:0007669"/>
    <property type="project" value="TreeGrafter"/>
</dbReference>
<dbReference type="InterPro" id="IPR019815">
    <property type="entry name" value="Translation_initiation_fac_3_C"/>
</dbReference>
<dbReference type="GO" id="GO:0016020">
    <property type="term" value="C:membrane"/>
    <property type="evidence" value="ECO:0007669"/>
    <property type="project" value="TreeGrafter"/>
</dbReference>
<evidence type="ECO:0000256" key="1">
    <source>
        <dbReference type="ARBA" id="ARBA00005439"/>
    </source>
</evidence>
<sequence>MQINSEIRDREVRLIDDKGVQMGIMPTAQAQRIADERELDLVKISPQATPPVCKLLDYPKYRFDLIKREKEERKNHKSIELKDIWLSATIDVGDMKTKAKKAREFVEEGNKVRLSIRMKGRQQAHPEISMQVMDDFFELLKDVAQIEKKPLHEGRNITMVIAPLAKK</sequence>
<dbReference type="InterPro" id="IPR036787">
    <property type="entry name" value="T_IF-3_N_sf"/>
</dbReference>
<dbReference type="GO" id="GO:0005829">
    <property type="term" value="C:cytosol"/>
    <property type="evidence" value="ECO:0007669"/>
    <property type="project" value="TreeGrafter"/>
</dbReference>
<name>A0A9D1SX59_9FIRM</name>
<dbReference type="EMBL" id="DVOH01000017">
    <property type="protein sequence ID" value="HIU99979.1"/>
    <property type="molecule type" value="Genomic_DNA"/>
</dbReference>
<evidence type="ECO:0000256" key="5">
    <source>
        <dbReference type="NCBIfam" id="TIGR00168"/>
    </source>
</evidence>
<dbReference type="Proteomes" id="UP000886891">
    <property type="component" value="Unassembled WGS sequence"/>
</dbReference>
<dbReference type="Pfam" id="PF05198">
    <property type="entry name" value="IF3_N"/>
    <property type="match status" value="1"/>
</dbReference>
<dbReference type="InterPro" id="IPR019814">
    <property type="entry name" value="Translation_initiation_fac_3_N"/>
</dbReference>
<comment type="subunit">
    <text evidence="4">Monomer.</text>
</comment>
<evidence type="ECO:0000256" key="3">
    <source>
        <dbReference type="ARBA" id="ARBA00022917"/>
    </source>
</evidence>
<reference evidence="8" key="2">
    <citation type="journal article" date="2021" name="PeerJ">
        <title>Extensive microbial diversity within the chicken gut microbiome revealed by metagenomics and culture.</title>
        <authorList>
            <person name="Gilroy R."/>
            <person name="Ravi A."/>
            <person name="Getino M."/>
            <person name="Pursley I."/>
            <person name="Horton D.L."/>
            <person name="Alikhan N.F."/>
            <person name="Baker D."/>
            <person name="Gharbi K."/>
            <person name="Hall N."/>
            <person name="Watson M."/>
            <person name="Adriaenssens E.M."/>
            <person name="Foster-Nyarko E."/>
            <person name="Jarju S."/>
            <person name="Secka A."/>
            <person name="Antonio M."/>
            <person name="Oren A."/>
            <person name="Chaudhuri R.R."/>
            <person name="La Ragione R."/>
            <person name="Hildebrand F."/>
            <person name="Pallen M.J."/>
        </authorList>
    </citation>
    <scope>NUCLEOTIDE SEQUENCE</scope>
    <source>
        <strain evidence="8">23406</strain>
    </source>
</reference>
<evidence type="ECO:0000256" key="4">
    <source>
        <dbReference type="HAMAP-Rule" id="MF_00080"/>
    </source>
</evidence>